<dbReference type="Gene3D" id="3.40.1190.10">
    <property type="entry name" value="Mur-like, catalytic domain"/>
    <property type="match status" value="1"/>
</dbReference>
<gene>
    <name evidence="23" type="ORF">GCM10011505_14790</name>
</gene>
<proteinExistence type="inferred from homology"/>
<comment type="caution">
    <text evidence="23">The sequence shown here is derived from an EMBL/GenBank/DDBJ whole genome shotgun (WGS) entry which is preliminary data.</text>
</comment>
<comment type="similarity">
    <text evidence="4 21">Belongs to the folylpolyglutamate synthase family.</text>
</comment>
<evidence type="ECO:0000259" key="22">
    <source>
        <dbReference type="Pfam" id="PF02875"/>
    </source>
</evidence>
<evidence type="ECO:0000256" key="3">
    <source>
        <dbReference type="ARBA" id="ARBA00005150"/>
    </source>
</evidence>
<keyword evidence="24" id="KW-1185">Reference proteome</keyword>
<dbReference type="PROSITE" id="PS01012">
    <property type="entry name" value="FOLYLPOLYGLU_SYNT_2"/>
    <property type="match status" value="1"/>
</dbReference>
<feature type="domain" description="Mur ligase C-terminal" evidence="22">
    <location>
        <begin position="333"/>
        <end position="441"/>
    </location>
</feature>
<dbReference type="InterPro" id="IPR036565">
    <property type="entry name" value="Mur-like_cat_sf"/>
</dbReference>
<keyword evidence="8 21" id="KW-0436">Ligase</keyword>
<dbReference type="EC" id="6.3.2.12" evidence="5"/>
<evidence type="ECO:0000256" key="17">
    <source>
        <dbReference type="ARBA" id="ARBA00047493"/>
    </source>
</evidence>
<dbReference type="InterPro" id="IPR018109">
    <property type="entry name" value="Folylpolyglutamate_synth_CS"/>
</dbReference>
<organism evidence="23 24">
    <name type="scientific">Tistrella bauzanensis</name>
    <dbReference type="NCBI Taxonomy" id="657419"/>
    <lineage>
        <taxon>Bacteria</taxon>
        <taxon>Pseudomonadati</taxon>
        <taxon>Pseudomonadota</taxon>
        <taxon>Alphaproteobacteria</taxon>
        <taxon>Geminicoccales</taxon>
        <taxon>Geminicoccaceae</taxon>
        <taxon>Tistrella</taxon>
    </lineage>
</organism>
<protein>
    <recommendedName>
        <fullName evidence="7">Dihydrofolate synthase/folylpolyglutamate synthase</fullName>
        <ecNumber evidence="5">6.3.2.12</ecNumber>
        <ecNumber evidence="6">6.3.2.17</ecNumber>
    </recommendedName>
    <alternativeName>
        <fullName evidence="16">Folylpoly-gamma-glutamate synthetase-dihydrofolate synthetase</fullName>
    </alternativeName>
    <alternativeName>
        <fullName evidence="14">Folylpolyglutamate synthetase</fullName>
    </alternativeName>
    <alternativeName>
        <fullName evidence="15">Tetrahydrofolylpolyglutamate synthase</fullName>
    </alternativeName>
</protein>
<accession>A0ABQ1IF58</accession>
<evidence type="ECO:0000256" key="1">
    <source>
        <dbReference type="ARBA" id="ARBA00002714"/>
    </source>
</evidence>
<evidence type="ECO:0000256" key="13">
    <source>
        <dbReference type="ARBA" id="ARBA00022909"/>
    </source>
</evidence>
<dbReference type="Gene3D" id="3.90.190.20">
    <property type="entry name" value="Mur ligase, C-terminal domain"/>
    <property type="match status" value="1"/>
</dbReference>
<keyword evidence="13" id="KW-0289">Folate biosynthesis</keyword>
<comment type="pathway">
    <text evidence="2">Cofactor biosynthesis; tetrahydrofolate biosynthesis; 7,8-dihydrofolate from 2-amino-4-hydroxy-6-hydroxymethyl-7,8-dihydropteridine diphosphate and 4-aminobenzoate: step 2/2.</text>
</comment>
<evidence type="ECO:0000256" key="5">
    <source>
        <dbReference type="ARBA" id="ARBA00013023"/>
    </source>
</evidence>
<dbReference type="RefSeq" id="WP_188576307.1">
    <property type="nucleotide sequence ID" value="NZ_BMDZ01000012.1"/>
</dbReference>
<evidence type="ECO:0000256" key="19">
    <source>
        <dbReference type="ARBA" id="ARBA00049035"/>
    </source>
</evidence>
<dbReference type="InterPro" id="IPR036615">
    <property type="entry name" value="Mur_ligase_C_dom_sf"/>
</dbReference>
<keyword evidence="11 21" id="KW-0067">ATP-binding</keyword>
<comment type="catalytic activity">
    <reaction evidence="18">
        <text>10-formyltetrahydrofolyl-(gamma-L-Glu)(n) + L-glutamate + ATP = 10-formyltetrahydrofolyl-(gamma-L-Glu)(n+1) + ADP + phosphate + H(+)</text>
        <dbReference type="Rhea" id="RHEA:51904"/>
        <dbReference type="Rhea" id="RHEA-COMP:13088"/>
        <dbReference type="Rhea" id="RHEA-COMP:14300"/>
        <dbReference type="ChEBI" id="CHEBI:15378"/>
        <dbReference type="ChEBI" id="CHEBI:29985"/>
        <dbReference type="ChEBI" id="CHEBI:30616"/>
        <dbReference type="ChEBI" id="CHEBI:43474"/>
        <dbReference type="ChEBI" id="CHEBI:134413"/>
        <dbReference type="ChEBI" id="CHEBI:456216"/>
        <dbReference type="EC" id="6.3.2.17"/>
    </reaction>
</comment>
<reference evidence="24" key="1">
    <citation type="journal article" date="2019" name="Int. J. Syst. Evol. Microbiol.">
        <title>The Global Catalogue of Microorganisms (GCM) 10K type strain sequencing project: providing services to taxonomists for standard genome sequencing and annotation.</title>
        <authorList>
            <consortium name="The Broad Institute Genomics Platform"/>
            <consortium name="The Broad Institute Genome Sequencing Center for Infectious Disease"/>
            <person name="Wu L."/>
            <person name="Ma J."/>
        </authorList>
    </citation>
    <scope>NUCLEOTIDE SEQUENCE [LARGE SCALE GENOMIC DNA]</scope>
    <source>
        <strain evidence="24">CGMCC 1.10188</strain>
    </source>
</reference>
<dbReference type="EC" id="6.3.2.17" evidence="6"/>
<evidence type="ECO:0000256" key="11">
    <source>
        <dbReference type="ARBA" id="ARBA00022840"/>
    </source>
</evidence>
<comment type="catalytic activity">
    <reaction evidence="19">
        <text>(6R)-5,10-methylenetetrahydrofolyl-(gamma-L-Glu)(n) + L-glutamate + ATP = (6R)-5,10-methylenetetrahydrofolyl-(gamma-L-Glu)(n+1) + ADP + phosphate + H(+)</text>
        <dbReference type="Rhea" id="RHEA:51912"/>
        <dbReference type="Rhea" id="RHEA-COMP:13257"/>
        <dbReference type="Rhea" id="RHEA-COMP:13258"/>
        <dbReference type="ChEBI" id="CHEBI:15378"/>
        <dbReference type="ChEBI" id="CHEBI:29985"/>
        <dbReference type="ChEBI" id="CHEBI:30616"/>
        <dbReference type="ChEBI" id="CHEBI:43474"/>
        <dbReference type="ChEBI" id="CHEBI:136572"/>
        <dbReference type="ChEBI" id="CHEBI:456216"/>
        <dbReference type="EC" id="6.3.2.17"/>
    </reaction>
</comment>
<evidence type="ECO:0000313" key="24">
    <source>
        <dbReference type="Proteomes" id="UP000603352"/>
    </source>
</evidence>
<evidence type="ECO:0000256" key="6">
    <source>
        <dbReference type="ARBA" id="ARBA00013025"/>
    </source>
</evidence>
<evidence type="ECO:0000256" key="14">
    <source>
        <dbReference type="ARBA" id="ARBA00030048"/>
    </source>
</evidence>
<comment type="catalytic activity">
    <reaction evidence="17">
        <text>(6S)-5,6,7,8-tetrahydrofolyl-(gamma-L-Glu)(n) + L-glutamate + ATP = (6S)-5,6,7,8-tetrahydrofolyl-(gamma-L-Glu)(n+1) + ADP + phosphate + H(+)</text>
        <dbReference type="Rhea" id="RHEA:10580"/>
        <dbReference type="Rhea" id="RHEA-COMP:14738"/>
        <dbReference type="Rhea" id="RHEA-COMP:14740"/>
        <dbReference type="ChEBI" id="CHEBI:15378"/>
        <dbReference type="ChEBI" id="CHEBI:29985"/>
        <dbReference type="ChEBI" id="CHEBI:30616"/>
        <dbReference type="ChEBI" id="CHEBI:43474"/>
        <dbReference type="ChEBI" id="CHEBI:141005"/>
        <dbReference type="ChEBI" id="CHEBI:456216"/>
        <dbReference type="EC" id="6.3.2.17"/>
    </reaction>
</comment>
<dbReference type="InterPro" id="IPR004101">
    <property type="entry name" value="Mur_ligase_C"/>
</dbReference>
<evidence type="ECO:0000256" key="8">
    <source>
        <dbReference type="ARBA" id="ARBA00022598"/>
    </source>
</evidence>
<dbReference type="SUPFAM" id="SSF53244">
    <property type="entry name" value="MurD-like peptide ligases, peptide-binding domain"/>
    <property type="match status" value="1"/>
</dbReference>
<evidence type="ECO:0000256" key="20">
    <source>
        <dbReference type="ARBA" id="ARBA00049161"/>
    </source>
</evidence>
<comment type="pathway">
    <text evidence="3">Cofactor biosynthesis; tetrahydrofolylpolyglutamate biosynthesis.</text>
</comment>
<evidence type="ECO:0000256" key="12">
    <source>
        <dbReference type="ARBA" id="ARBA00022842"/>
    </source>
</evidence>
<comment type="function">
    <text evidence="1">Functions in two distinct reactions of the de novo folate biosynthetic pathway. Catalyzes the addition of a glutamate residue to dihydropteroate (7,8-dihydropteroate or H2Pte) to form dihydrofolate (7,8-dihydrofolate monoglutamate or H2Pte-Glu). Also catalyzes successive additions of L-glutamate to tetrahydrofolate or 10-formyltetrahydrofolate or 5,10-methylenetetrahydrofolate, leading to folylpolyglutamate derivatives.</text>
</comment>
<sequence length="463" mass="47261">MDQSAQILDRLGRLHTTEIELGFGRIRRLLADLGDPQDHLPPVIHIAGTNGKGSVVAALGAIARAAGLRAHAYTSPHLVRFHERIALAGQPIAEADLVRLLLRIEAVNAGRPITFFEITTAAAFLAFAEAPGDLVILETGLGGRLDATNLVARPAAVGITRIAFDHMEFLGDTLALIAAEKAAILKPGCPAATADQHPAAGAVIRAAAQAAGAPLVEGGRDWQAAIRGGDMPGAGRPAVVGGPAAGLVIEGGPAAGDWPAPALAGDHQAGNMALALALARIAGFAVPGLAPMADEAAMAEGLRRVVHPGRLQPVTDDLHRALPALDPARRHRIWIDGAHNPDAMQALARQIAGPWSDAPVLMVLGLLARKDADAVLDSLAPLGSAIRLRMVPVPGGPGHDPEHLAAAARARGLDAAAAADWRQAVGDAAGDPPSRILICGSLYLAGAVLAAVDAPRPAAISAA</sequence>
<dbReference type="PANTHER" id="PTHR11136">
    <property type="entry name" value="FOLYLPOLYGLUTAMATE SYNTHASE-RELATED"/>
    <property type="match status" value="1"/>
</dbReference>
<dbReference type="SUPFAM" id="SSF53623">
    <property type="entry name" value="MurD-like peptide ligases, catalytic domain"/>
    <property type="match status" value="1"/>
</dbReference>
<evidence type="ECO:0000256" key="15">
    <source>
        <dbReference type="ARBA" id="ARBA00030592"/>
    </source>
</evidence>
<dbReference type="PANTHER" id="PTHR11136:SF0">
    <property type="entry name" value="DIHYDROFOLATE SYNTHETASE-RELATED"/>
    <property type="match status" value="1"/>
</dbReference>
<evidence type="ECO:0000256" key="7">
    <source>
        <dbReference type="ARBA" id="ARBA00019357"/>
    </source>
</evidence>
<dbReference type="InterPro" id="IPR001645">
    <property type="entry name" value="Folylpolyglutamate_synth"/>
</dbReference>
<evidence type="ECO:0000256" key="10">
    <source>
        <dbReference type="ARBA" id="ARBA00022741"/>
    </source>
</evidence>
<dbReference type="Pfam" id="PF02875">
    <property type="entry name" value="Mur_ligase_C"/>
    <property type="match status" value="1"/>
</dbReference>
<dbReference type="PIRSF" id="PIRSF001563">
    <property type="entry name" value="Folylpolyglu_synth"/>
    <property type="match status" value="1"/>
</dbReference>
<dbReference type="Proteomes" id="UP000603352">
    <property type="component" value="Unassembled WGS sequence"/>
</dbReference>
<evidence type="ECO:0000256" key="21">
    <source>
        <dbReference type="PIRNR" id="PIRNR001563"/>
    </source>
</evidence>
<dbReference type="EMBL" id="BMDZ01000012">
    <property type="protein sequence ID" value="GGB34389.1"/>
    <property type="molecule type" value="Genomic_DNA"/>
</dbReference>
<evidence type="ECO:0000256" key="2">
    <source>
        <dbReference type="ARBA" id="ARBA00004799"/>
    </source>
</evidence>
<evidence type="ECO:0000256" key="18">
    <source>
        <dbReference type="ARBA" id="ARBA00047808"/>
    </source>
</evidence>
<evidence type="ECO:0000313" key="23">
    <source>
        <dbReference type="EMBL" id="GGB34389.1"/>
    </source>
</evidence>
<keyword evidence="10 21" id="KW-0547">Nucleotide-binding</keyword>
<dbReference type="NCBIfam" id="TIGR01499">
    <property type="entry name" value="folC"/>
    <property type="match status" value="1"/>
</dbReference>
<evidence type="ECO:0000256" key="16">
    <source>
        <dbReference type="ARBA" id="ARBA00032510"/>
    </source>
</evidence>
<name>A0ABQ1IF58_9PROT</name>
<comment type="catalytic activity">
    <reaction evidence="20">
        <text>7,8-dihydropteroate + L-glutamate + ATP = 7,8-dihydrofolate + ADP + phosphate + H(+)</text>
        <dbReference type="Rhea" id="RHEA:23584"/>
        <dbReference type="ChEBI" id="CHEBI:15378"/>
        <dbReference type="ChEBI" id="CHEBI:17839"/>
        <dbReference type="ChEBI" id="CHEBI:29985"/>
        <dbReference type="ChEBI" id="CHEBI:30616"/>
        <dbReference type="ChEBI" id="CHEBI:43474"/>
        <dbReference type="ChEBI" id="CHEBI:57451"/>
        <dbReference type="ChEBI" id="CHEBI:456216"/>
        <dbReference type="EC" id="6.3.2.12"/>
    </reaction>
</comment>
<evidence type="ECO:0000256" key="4">
    <source>
        <dbReference type="ARBA" id="ARBA00008276"/>
    </source>
</evidence>
<evidence type="ECO:0000256" key="9">
    <source>
        <dbReference type="ARBA" id="ARBA00022723"/>
    </source>
</evidence>
<keyword evidence="12" id="KW-0460">Magnesium</keyword>
<keyword evidence="9" id="KW-0479">Metal-binding</keyword>